<proteinExistence type="predicted"/>
<sequence>MSNNISPGGLLTAPANFSSGQYTSTTMCSVVREELAGKVLKNDPSNEELFDDLESVVAAAARPPVRKSDHTAQLDARAKGDGWKVEMYPPLQRLCGYIFNYSHASEPKATRNITIAANRRLKGEVYTTGFPSVSPDGTGSCVPECDSWIDVDWLIAIKAREDQGVVATDTTISEVVFHAADYARLHLSCRSFQLFSVALLVFAHKFMVGIFDRDGVSLFPVFDFCDGGIGSKRLSEWFVGLSALASRMLISDATLLLYLCATRLGTVQFMAREILESIVNNHPIQHTDSHDLESFAWVFAYTVLRRFLREDEDEANTMFFKDDWITVRKLHDGSFGALELRNVLRQRKSLHTFKIAKSVPERVIPGVIGEFMTVLGALPRANYEDDSPVSSVLSTTLPPTVFLRSRTKMTHLHLIRLIDATIQAIVNETQVDG</sequence>
<dbReference type="EMBL" id="KL198008">
    <property type="protein sequence ID" value="KDQ27230.1"/>
    <property type="molecule type" value="Genomic_DNA"/>
</dbReference>
<evidence type="ECO:0000259" key="1">
    <source>
        <dbReference type="Pfam" id="PF17667"/>
    </source>
</evidence>
<reference evidence="3" key="1">
    <citation type="journal article" date="2014" name="Proc. Natl. Acad. Sci. U.S.A.">
        <title>Extensive sampling of basidiomycete genomes demonstrates inadequacy of the white-rot/brown-rot paradigm for wood decay fungi.</title>
        <authorList>
            <person name="Riley R."/>
            <person name="Salamov A.A."/>
            <person name="Brown D.W."/>
            <person name="Nagy L.G."/>
            <person name="Floudas D."/>
            <person name="Held B.W."/>
            <person name="Levasseur A."/>
            <person name="Lombard V."/>
            <person name="Morin E."/>
            <person name="Otillar R."/>
            <person name="Lindquist E.A."/>
            <person name="Sun H."/>
            <person name="LaButti K.M."/>
            <person name="Schmutz J."/>
            <person name="Jabbour D."/>
            <person name="Luo H."/>
            <person name="Baker S.E."/>
            <person name="Pisabarro A.G."/>
            <person name="Walton J.D."/>
            <person name="Blanchette R.A."/>
            <person name="Henrissat B."/>
            <person name="Martin F."/>
            <person name="Cullen D."/>
            <person name="Hibbett D.S."/>
            <person name="Grigoriev I.V."/>
        </authorList>
    </citation>
    <scope>NUCLEOTIDE SEQUENCE [LARGE SCALE GENOMIC DNA]</scope>
    <source>
        <strain evidence="3">PC15</strain>
    </source>
</reference>
<accession>A0A067NJL9</accession>
<organism evidence="2 3">
    <name type="scientific">Pleurotus ostreatus (strain PC15)</name>
    <name type="common">Oyster mushroom</name>
    <dbReference type="NCBI Taxonomy" id="1137138"/>
    <lineage>
        <taxon>Eukaryota</taxon>
        <taxon>Fungi</taxon>
        <taxon>Dikarya</taxon>
        <taxon>Basidiomycota</taxon>
        <taxon>Agaricomycotina</taxon>
        <taxon>Agaricomycetes</taxon>
        <taxon>Agaricomycetidae</taxon>
        <taxon>Agaricales</taxon>
        <taxon>Pleurotineae</taxon>
        <taxon>Pleurotaceae</taxon>
        <taxon>Pleurotus</taxon>
    </lineage>
</organism>
<feature type="domain" description="Fungal-type protein kinase" evidence="1">
    <location>
        <begin position="262"/>
        <end position="302"/>
    </location>
</feature>
<dbReference type="STRING" id="1137138.A0A067NJL9"/>
<dbReference type="Proteomes" id="UP000027073">
    <property type="component" value="Unassembled WGS sequence"/>
</dbReference>
<evidence type="ECO:0000313" key="3">
    <source>
        <dbReference type="Proteomes" id="UP000027073"/>
    </source>
</evidence>
<dbReference type="AlphaFoldDB" id="A0A067NJL9"/>
<dbReference type="InterPro" id="IPR040976">
    <property type="entry name" value="Pkinase_fungal"/>
</dbReference>
<dbReference type="OrthoDB" id="3271139at2759"/>
<evidence type="ECO:0000313" key="2">
    <source>
        <dbReference type="EMBL" id="KDQ27230.1"/>
    </source>
</evidence>
<dbReference type="Pfam" id="PF17667">
    <property type="entry name" value="Pkinase_fungal"/>
    <property type="match status" value="1"/>
</dbReference>
<name>A0A067NJL9_PLEO1</name>
<dbReference type="HOGENOM" id="CLU_633286_0_0_1"/>
<dbReference type="InParanoid" id="A0A067NJL9"/>
<protein>
    <recommendedName>
        <fullName evidence="1">Fungal-type protein kinase domain-containing protein</fullName>
    </recommendedName>
</protein>
<gene>
    <name evidence="2" type="ORF">PLEOSDRAFT_1103931</name>
</gene>
<dbReference type="VEuPathDB" id="FungiDB:PLEOSDRAFT_1103931"/>